<feature type="transmembrane region" description="Helical" evidence="7">
    <location>
        <begin position="134"/>
        <end position="154"/>
    </location>
</feature>
<dbReference type="CDD" id="cd18552">
    <property type="entry name" value="ABC_6TM_MsbA_like"/>
    <property type="match status" value="1"/>
</dbReference>
<feature type="domain" description="ABC transporter" evidence="8">
    <location>
        <begin position="335"/>
        <end position="569"/>
    </location>
</feature>
<dbReference type="InterPro" id="IPR039421">
    <property type="entry name" value="Type_1_exporter"/>
</dbReference>
<name>A0ABU3P5K3_9FIRM</name>
<feature type="transmembrane region" description="Helical" evidence="7">
    <location>
        <begin position="160"/>
        <end position="177"/>
    </location>
</feature>
<dbReference type="Gene3D" id="1.20.1560.10">
    <property type="entry name" value="ABC transporter type 1, transmembrane domain"/>
    <property type="match status" value="1"/>
</dbReference>
<dbReference type="InterPro" id="IPR003593">
    <property type="entry name" value="AAA+_ATPase"/>
</dbReference>
<dbReference type="Pfam" id="PF00664">
    <property type="entry name" value="ABC_membrane"/>
    <property type="match status" value="1"/>
</dbReference>
<keyword evidence="3" id="KW-0547">Nucleotide-binding</keyword>
<evidence type="ECO:0000256" key="7">
    <source>
        <dbReference type="SAM" id="Phobius"/>
    </source>
</evidence>
<dbReference type="InterPro" id="IPR011527">
    <property type="entry name" value="ABC1_TM_dom"/>
</dbReference>
<keyword evidence="5 7" id="KW-1133">Transmembrane helix</keyword>
<evidence type="ECO:0000256" key="4">
    <source>
        <dbReference type="ARBA" id="ARBA00022840"/>
    </source>
</evidence>
<keyword evidence="4 10" id="KW-0067">ATP-binding</keyword>
<evidence type="ECO:0000313" key="11">
    <source>
        <dbReference type="Proteomes" id="UP001254848"/>
    </source>
</evidence>
<gene>
    <name evidence="10" type="ORF">Q4T40_21420</name>
</gene>
<dbReference type="Gene3D" id="3.40.50.300">
    <property type="entry name" value="P-loop containing nucleotide triphosphate hydrolases"/>
    <property type="match status" value="1"/>
</dbReference>
<dbReference type="SUPFAM" id="SSF52540">
    <property type="entry name" value="P-loop containing nucleoside triphosphate hydrolases"/>
    <property type="match status" value="1"/>
</dbReference>
<dbReference type="SUPFAM" id="SSF90123">
    <property type="entry name" value="ABC transporter transmembrane region"/>
    <property type="match status" value="1"/>
</dbReference>
<evidence type="ECO:0000259" key="9">
    <source>
        <dbReference type="PROSITE" id="PS50929"/>
    </source>
</evidence>
<evidence type="ECO:0000256" key="5">
    <source>
        <dbReference type="ARBA" id="ARBA00022989"/>
    </source>
</evidence>
<evidence type="ECO:0000259" key="8">
    <source>
        <dbReference type="PROSITE" id="PS50893"/>
    </source>
</evidence>
<keyword evidence="11" id="KW-1185">Reference proteome</keyword>
<feature type="transmembrane region" description="Helical" evidence="7">
    <location>
        <begin position="14"/>
        <end position="35"/>
    </location>
</feature>
<keyword evidence="6 7" id="KW-0472">Membrane</keyword>
<reference evidence="10 11" key="1">
    <citation type="submission" date="2023-07" db="EMBL/GenBank/DDBJ databases">
        <title>The novel representative of Negativicutes class, Anaeroselena agilis gen. nov. sp. nov.</title>
        <authorList>
            <person name="Prokofeva M.I."/>
            <person name="Elcheninov A.G."/>
            <person name="Klyukina A."/>
            <person name="Kublanov I.V."/>
            <person name="Frolov E.N."/>
            <person name="Podosokorskaya O.A."/>
        </authorList>
    </citation>
    <scope>NUCLEOTIDE SEQUENCE [LARGE SCALE GENOMIC DNA]</scope>
    <source>
        <strain evidence="10 11">4137-cl</strain>
    </source>
</reference>
<dbReference type="PANTHER" id="PTHR43394">
    <property type="entry name" value="ATP-DEPENDENT PERMEASE MDL1, MITOCHONDRIAL"/>
    <property type="match status" value="1"/>
</dbReference>
<dbReference type="PROSITE" id="PS00211">
    <property type="entry name" value="ABC_TRANSPORTER_1"/>
    <property type="match status" value="1"/>
</dbReference>
<dbReference type="InterPro" id="IPR027417">
    <property type="entry name" value="P-loop_NTPase"/>
</dbReference>
<dbReference type="PANTHER" id="PTHR43394:SF1">
    <property type="entry name" value="ATP-BINDING CASSETTE SUB-FAMILY B MEMBER 10, MITOCHONDRIAL"/>
    <property type="match status" value="1"/>
</dbReference>
<evidence type="ECO:0000256" key="6">
    <source>
        <dbReference type="ARBA" id="ARBA00023136"/>
    </source>
</evidence>
<evidence type="ECO:0000256" key="1">
    <source>
        <dbReference type="ARBA" id="ARBA00004651"/>
    </source>
</evidence>
<sequence>MNLYLRLLKYVRPYMVRVVVAVVCIILAAAANLYVPWIIKDVIDDVLTAKDMTMLNFIAGGIIAVFLLRGIFFYGQTYLMAFVGQRVIIDIREALYRHLQRLSMSYFETRRTGAIMSYITNDVAALQSALVESVIEMFTESVVLVGSIIAMFVLHWKLSLLTFITLPLVFQAINVFGKKLRLAGAVMQERAADITSVLQETVLAVRVIKSFVREDYEIERFGRENYQNFRAQMKSSQLMATLTPLIEFLAAIGVTVIIWYGGHEVIGGNLTTGALMAFLIYVVNLSNPIKRLSRVYGNIQKALAAAQRVFEVLDTEPDIKDEPGAAELPAINGEVAFHNVSFEYKPGEPALVDISLTARPGQVVAIVGPSGAGKTTIANLIPRFYDPSSGYIAIDGIDIKTITLASLRRQIGIVPQETMLFNGTVYENILYGDLDAPREAVIAAAKAANADTFIMEMPQGYETQIGERGAKLSGGQRQRIAIARAILKNPRVLILDEATSALDTESESLVQEALDKLMVGRTSFVIAHRLSTVQRADVIIVMERGRIVEQGSHAALINTGGLYSKLYQVQFDLRTEEPPKEV</sequence>
<organism evidence="10 11">
    <name type="scientific">Anaeroselena agilis</name>
    <dbReference type="NCBI Taxonomy" id="3063788"/>
    <lineage>
        <taxon>Bacteria</taxon>
        <taxon>Bacillati</taxon>
        <taxon>Bacillota</taxon>
        <taxon>Negativicutes</taxon>
        <taxon>Acetonemataceae</taxon>
        <taxon>Anaeroselena</taxon>
    </lineage>
</organism>
<dbReference type="SMART" id="SM00382">
    <property type="entry name" value="AAA"/>
    <property type="match status" value="1"/>
</dbReference>
<dbReference type="InterPro" id="IPR003439">
    <property type="entry name" value="ABC_transporter-like_ATP-bd"/>
</dbReference>
<dbReference type="PROSITE" id="PS50893">
    <property type="entry name" value="ABC_TRANSPORTER_2"/>
    <property type="match status" value="1"/>
</dbReference>
<feature type="domain" description="ABC transmembrane type-1" evidence="9">
    <location>
        <begin position="19"/>
        <end position="301"/>
    </location>
</feature>
<dbReference type="InterPro" id="IPR036640">
    <property type="entry name" value="ABC1_TM_sf"/>
</dbReference>
<feature type="transmembrane region" description="Helical" evidence="7">
    <location>
        <begin position="55"/>
        <end position="75"/>
    </location>
</feature>
<evidence type="ECO:0000256" key="2">
    <source>
        <dbReference type="ARBA" id="ARBA00022692"/>
    </source>
</evidence>
<evidence type="ECO:0000313" key="10">
    <source>
        <dbReference type="EMBL" id="MDT8903798.1"/>
    </source>
</evidence>
<accession>A0ABU3P5K3</accession>
<comment type="caution">
    <text evidence="10">The sequence shown here is derived from an EMBL/GenBank/DDBJ whole genome shotgun (WGS) entry which is preliminary data.</text>
</comment>
<feature type="transmembrane region" description="Helical" evidence="7">
    <location>
        <begin position="238"/>
        <end position="260"/>
    </location>
</feature>
<dbReference type="Proteomes" id="UP001254848">
    <property type="component" value="Unassembled WGS sequence"/>
</dbReference>
<dbReference type="GO" id="GO:0005524">
    <property type="term" value="F:ATP binding"/>
    <property type="evidence" value="ECO:0007669"/>
    <property type="project" value="UniProtKB-KW"/>
</dbReference>
<feature type="transmembrane region" description="Helical" evidence="7">
    <location>
        <begin position="266"/>
        <end position="284"/>
    </location>
</feature>
<dbReference type="RefSeq" id="WP_413782242.1">
    <property type="nucleotide sequence ID" value="NZ_JAUOZS010000001.1"/>
</dbReference>
<protein>
    <submittedName>
        <fullName evidence="10">ABC transporter ATP-binding protein</fullName>
    </submittedName>
</protein>
<comment type="subcellular location">
    <subcellularLocation>
        <location evidence="1">Cell membrane</location>
        <topology evidence="1">Multi-pass membrane protein</topology>
    </subcellularLocation>
</comment>
<dbReference type="EMBL" id="JAUOZS010000001">
    <property type="protein sequence ID" value="MDT8903798.1"/>
    <property type="molecule type" value="Genomic_DNA"/>
</dbReference>
<dbReference type="PROSITE" id="PS50929">
    <property type="entry name" value="ABC_TM1F"/>
    <property type="match status" value="1"/>
</dbReference>
<evidence type="ECO:0000256" key="3">
    <source>
        <dbReference type="ARBA" id="ARBA00022741"/>
    </source>
</evidence>
<dbReference type="InterPro" id="IPR017871">
    <property type="entry name" value="ABC_transporter-like_CS"/>
</dbReference>
<proteinExistence type="predicted"/>
<keyword evidence="2 7" id="KW-0812">Transmembrane</keyword>
<dbReference type="Pfam" id="PF00005">
    <property type="entry name" value="ABC_tran"/>
    <property type="match status" value="1"/>
</dbReference>